<proteinExistence type="predicted"/>
<dbReference type="EMBL" id="BK002456">
    <property type="protein sequence ID" value="DAA03962.1"/>
    <property type="molecule type" value="Genomic_DNA"/>
</dbReference>
<protein>
    <submittedName>
        <fullName evidence="2">HDC13004</fullName>
    </submittedName>
</protein>
<dbReference type="AlphaFoldDB" id="Q6IKB0"/>
<name>Q6IKB0_DROME</name>
<evidence type="ECO:0000313" key="2">
    <source>
        <dbReference type="EMBL" id="DAA03962.1"/>
    </source>
</evidence>
<sequence>MQHWLFVARCSGSIKEAENGKAMSWKLHFRQPANKIATRTRASKLLLNLQKSKAKLELEMEMEDTGDGGGPQNGHWRCPDNGQEWQTIEPNMAARWQPNKKQLDSEQLRALAL</sequence>
<reference evidence="2" key="1">
    <citation type="journal article" date="2003" name="Genome Biol.">
        <title>An integrated gene annotation and transcriptional profiling approach towards the full gene content of the Drosophila genome.</title>
        <authorList>
            <person name="Hild M."/>
            <person name="Beckmann B."/>
            <person name="Haas S.A."/>
            <person name="Koch B."/>
            <person name="Solovyev V."/>
            <person name="Busold C."/>
            <person name="Fellenberg K."/>
            <person name="Boutros M."/>
            <person name="Vingron M."/>
            <person name="Sauer F."/>
            <person name="Hoheisel J.D."/>
            <person name="Paro R."/>
        </authorList>
    </citation>
    <scope>NUCLEOTIDE SEQUENCE</scope>
</reference>
<gene>
    <name evidence="2" type="ORF">HDC13004</name>
</gene>
<feature type="region of interest" description="Disordered" evidence="1">
    <location>
        <begin position="61"/>
        <end position="82"/>
    </location>
</feature>
<evidence type="ECO:0000256" key="1">
    <source>
        <dbReference type="SAM" id="MobiDB-lite"/>
    </source>
</evidence>
<accession>Q6IKB0</accession>
<organism evidence="2">
    <name type="scientific">Drosophila melanogaster</name>
    <name type="common">Fruit fly</name>
    <dbReference type="NCBI Taxonomy" id="7227"/>
    <lineage>
        <taxon>Eukaryota</taxon>
        <taxon>Metazoa</taxon>
        <taxon>Ecdysozoa</taxon>
        <taxon>Arthropoda</taxon>
        <taxon>Hexapoda</taxon>
        <taxon>Insecta</taxon>
        <taxon>Pterygota</taxon>
        <taxon>Neoptera</taxon>
        <taxon>Endopterygota</taxon>
        <taxon>Diptera</taxon>
        <taxon>Brachycera</taxon>
        <taxon>Muscomorpha</taxon>
        <taxon>Ephydroidea</taxon>
        <taxon>Drosophilidae</taxon>
        <taxon>Drosophila</taxon>
        <taxon>Sophophora</taxon>
    </lineage>
</organism>